<evidence type="ECO:0000313" key="1">
    <source>
        <dbReference type="EMBL" id="KAH3706644.1"/>
    </source>
</evidence>
<dbReference type="AlphaFoldDB" id="A0A9D3YVL2"/>
<gene>
    <name evidence="1" type="ORF">DPMN_066032</name>
</gene>
<name>A0A9D3YVL2_DREPO</name>
<accession>A0A9D3YVL2</accession>
<organism evidence="1 2">
    <name type="scientific">Dreissena polymorpha</name>
    <name type="common">Zebra mussel</name>
    <name type="synonym">Mytilus polymorpha</name>
    <dbReference type="NCBI Taxonomy" id="45954"/>
    <lineage>
        <taxon>Eukaryota</taxon>
        <taxon>Metazoa</taxon>
        <taxon>Spiralia</taxon>
        <taxon>Lophotrochozoa</taxon>
        <taxon>Mollusca</taxon>
        <taxon>Bivalvia</taxon>
        <taxon>Autobranchia</taxon>
        <taxon>Heteroconchia</taxon>
        <taxon>Euheterodonta</taxon>
        <taxon>Imparidentia</taxon>
        <taxon>Neoheterodontei</taxon>
        <taxon>Myida</taxon>
        <taxon>Dreissenoidea</taxon>
        <taxon>Dreissenidae</taxon>
        <taxon>Dreissena</taxon>
    </lineage>
</organism>
<protein>
    <submittedName>
        <fullName evidence="1">Uncharacterized protein</fullName>
    </submittedName>
</protein>
<dbReference type="Proteomes" id="UP000828390">
    <property type="component" value="Unassembled WGS sequence"/>
</dbReference>
<keyword evidence="2" id="KW-1185">Reference proteome</keyword>
<reference evidence="1" key="2">
    <citation type="submission" date="2020-11" db="EMBL/GenBank/DDBJ databases">
        <authorList>
            <person name="McCartney M.A."/>
            <person name="Auch B."/>
            <person name="Kono T."/>
            <person name="Mallez S."/>
            <person name="Becker A."/>
            <person name="Gohl D.M."/>
            <person name="Silverstein K.A.T."/>
            <person name="Koren S."/>
            <person name="Bechman K.B."/>
            <person name="Herman A."/>
            <person name="Abrahante J.E."/>
            <person name="Garbe J."/>
        </authorList>
    </citation>
    <scope>NUCLEOTIDE SEQUENCE</scope>
    <source>
        <strain evidence="1">Duluth1</strain>
        <tissue evidence="1">Whole animal</tissue>
    </source>
</reference>
<evidence type="ECO:0000313" key="2">
    <source>
        <dbReference type="Proteomes" id="UP000828390"/>
    </source>
</evidence>
<reference evidence="1" key="1">
    <citation type="journal article" date="2019" name="bioRxiv">
        <title>The Genome of the Zebra Mussel, Dreissena polymorpha: A Resource for Invasive Species Research.</title>
        <authorList>
            <person name="McCartney M.A."/>
            <person name="Auch B."/>
            <person name="Kono T."/>
            <person name="Mallez S."/>
            <person name="Zhang Y."/>
            <person name="Obille A."/>
            <person name="Becker A."/>
            <person name="Abrahante J.E."/>
            <person name="Garbe J."/>
            <person name="Badalamenti J.P."/>
            <person name="Herman A."/>
            <person name="Mangelson H."/>
            <person name="Liachko I."/>
            <person name="Sullivan S."/>
            <person name="Sone E.D."/>
            <person name="Koren S."/>
            <person name="Silverstein K.A.T."/>
            <person name="Beckman K.B."/>
            <person name="Gohl D.M."/>
        </authorList>
    </citation>
    <scope>NUCLEOTIDE SEQUENCE</scope>
    <source>
        <strain evidence="1">Duluth1</strain>
        <tissue evidence="1">Whole animal</tissue>
    </source>
</reference>
<dbReference type="EMBL" id="JAIWYP010000014">
    <property type="protein sequence ID" value="KAH3706644.1"/>
    <property type="molecule type" value="Genomic_DNA"/>
</dbReference>
<proteinExistence type="predicted"/>
<sequence>MEVCAGFVIHVLETLETRLPTVLAEKTEMAAGGRKCASWRCRYPHRSGVASESLATGCD</sequence>
<comment type="caution">
    <text evidence="1">The sequence shown here is derived from an EMBL/GenBank/DDBJ whole genome shotgun (WGS) entry which is preliminary data.</text>
</comment>